<gene>
    <name evidence="2" type="ORF">M413DRAFT_447612</name>
</gene>
<protein>
    <recommendedName>
        <fullName evidence="4">Transmembrane protein</fullName>
    </recommendedName>
</protein>
<dbReference type="Proteomes" id="UP000053424">
    <property type="component" value="Unassembled WGS sequence"/>
</dbReference>
<keyword evidence="1" id="KW-0812">Transmembrane</keyword>
<evidence type="ECO:0000256" key="1">
    <source>
        <dbReference type="SAM" id="Phobius"/>
    </source>
</evidence>
<evidence type="ECO:0008006" key="4">
    <source>
        <dbReference type="Google" id="ProtNLM"/>
    </source>
</evidence>
<accession>A0A0C3C4X1</accession>
<sequence length="97" mass="11138">MAPRKIAPRRVRLEVIANPFPHLGNGASKNYSRRLPCPPRDTFYMFHVILVRLLLLFLISFSAWATMFELEHSFLSPMFSFSSWTGALSTVNPLNQL</sequence>
<keyword evidence="3" id="KW-1185">Reference proteome</keyword>
<keyword evidence="1" id="KW-1133">Transmembrane helix</keyword>
<evidence type="ECO:0000313" key="2">
    <source>
        <dbReference type="EMBL" id="KIM38621.1"/>
    </source>
</evidence>
<reference evidence="2 3" key="1">
    <citation type="submission" date="2014-04" db="EMBL/GenBank/DDBJ databases">
        <authorList>
            <consortium name="DOE Joint Genome Institute"/>
            <person name="Kuo A."/>
            <person name="Gay G."/>
            <person name="Dore J."/>
            <person name="Kohler A."/>
            <person name="Nagy L.G."/>
            <person name="Floudas D."/>
            <person name="Copeland A."/>
            <person name="Barry K.W."/>
            <person name="Cichocki N."/>
            <person name="Veneault-Fourrey C."/>
            <person name="LaButti K."/>
            <person name="Lindquist E.A."/>
            <person name="Lipzen A."/>
            <person name="Lundell T."/>
            <person name="Morin E."/>
            <person name="Murat C."/>
            <person name="Sun H."/>
            <person name="Tunlid A."/>
            <person name="Henrissat B."/>
            <person name="Grigoriev I.V."/>
            <person name="Hibbett D.S."/>
            <person name="Martin F."/>
            <person name="Nordberg H.P."/>
            <person name="Cantor M.N."/>
            <person name="Hua S.X."/>
        </authorList>
    </citation>
    <scope>NUCLEOTIDE SEQUENCE [LARGE SCALE GENOMIC DNA]</scope>
    <source>
        <strain evidence="3">h7</strain>
    </source>
</reference>
<dbReference type="EMBL" id="KN831789">
    <property type="protein sequence ID" value="KIM38621.1"/>
    <property type="molecule type" value="Genomic_DNA"/>
</dbReference>
<organism evidence="2 3">
    <name type="scientific">Hebeloma cylindrosporum</name>
    <dbReference type="NCBI Taxonomy" id="76867"/>
    <lineage>
        <taxon>Eukaryota</taxon>
        <taxon>Fungi</taxon>
        <taxon>Dikarya</taxon>
        <taxon>Basidiomycota</taxon>
        <taxon>Agaricomycotina</taxon>
        <taxon>Agaricomycetes</taxon>
        <taxon>Agaricomycetidae</taxon>
        <taxon>Agaricales</taxon>
        <taxon>Agaricineae</taxon>
        <taxon>Hymenogastraceae</taxon>
        <taxon>Hebeloma</taxon>
    </lineage>
</organism>
<reference evidence="3" key="2">
    <citation type="submission" date="2015-01" db="EMBL/GenBank/DDBJ databases">
        <title>Evolutionary Origins and Diversification of the Mycorrhizal Mutualists.</title>
        <authorList>
            <consortium name="DOE Joint Genome Institute"/>
            <consortium name="Mycorrhizal Genomics Consortium"/>
            <person name="Kohler A."/>
            <person name="Kuo A."/>
            <person name="Nagy L.G."/>
            <person name="Floudas D."/>
            <person name="Copeland A."/>
            <person name="Barry K.W."/>
            <person name="Cichocki N."/>
            <person name="Veneault-Fourrey C."/>
            <person name="LaButti K."/>
            <person name="Lindquist E.A."/>
            <person name="Lipzen A."/>
            <person name="Lundell T."/>
            <person name="Morin E."/>
            <person name="Murat C."/>
            <person name="Riley R."/>
            <person name="Ohm R."/>
            <person name="Sun H."/>
            <person name="Tunlid A."/>
            <person name="Henrissat B."/>
            <person name="Grigoriev I.V."/>
            <person name="Hibbett D.S."/>
            <person name="Martin F."/>
        </authorList>
    </citation>
    <scope>NUCLEOTIDE SEQUENCE [LARGE SCALE GENOMIC DNA]</scope>
    <source>
        <strain evidence="3">h7</strain>
    </source>
</reference>
<proteinExistence type="predicted"/>
<keyword evidence="1" id="KW-0472">Membrane</keyword>
<evidence type="ECO:0000313" key="3">
    <source>
        <dbReference type="Proteomes" id="UP000053424"/>
    </source>
</evidence>
<feature type="transmembrane region" description="Helical" evidence="1">
    <location>
        <begin position="43"/>
        <end position="65"/>
    </location>
</feature>
<dbReference type="AlphaFoldDB" id="A0A0C3C4X1"/>
<name>A0A0C3C4X1_HEBCY</name>
<dbReference type="HOGENOM" id="CLU_2346934_0_0_1"/>